<dbReference type="InterPro" id="IPR023298">
    <property type="entry name" value="ATPase_P-typ_TM_dom_sf"/>
</dbReference>
<dbReference type="FunFam" id="1.20.1110.10:FF:000027">
    <property type="entry name" value="Calcium-transporting ATPase, putative"/>
    <property type="match status" value="1"/>
</dbReference>
<evidence type="ECO:0000256" key="6">
    <source>
        <dbReference type="ARBA" id="ARBA00022989"/>
    </source>
</evidence>
<dbReference type="PANTHER" id="PTHR42861">
    <property type="entry name" value="CALCIUM-TRANSPORTING ATPASE"/>
    <property type="match status" value="1"/>
</dbReference>
<dbReference type="SMART" id="SM00831">
    <property type="entry name" value="Cation_ATPase_N"/>
    <property type="match status" value="1"/>
</dbReference>
<dbReference type="InterPro" id="IPR004014">
    <property type="entry name" value="ATPase_P-typ_cation-transptr_N"/>
</dbReference>
<dbReference type="FunFam" id="3.40.1110.10:FF:000037">
    <property type="entry name" value="Calcium-transporting ATPase"/>
    <property type="match status" value="1"/>
</dbReference>
<keyword evidence="7 8" id="KW-0472">Membrane</keyword>
<evidence type="ECO:0000256" key="5">
    <source>
        <dbReference type="ARBA" id="ARBA00022842"/>
    </source>
</evidence>
<comment type="subcellular location">
    <subcellularLocation>
        <location evidence="1">Membrane</location>
        <topology evidence="1">Multi-pass membrane protein</topology>
    </subcellularLocation>
</comment>
<dbReference type="SUPFAM" id="SSF81665">
    <property type="entry name" value="Calcium ATPase, transmembrane domain M"/>
    <property type="match status" value="1"/>
</dbReference>
<name>A0A8T2X581_POPDE</name>
<accession>A0A8T2X581</accession>
<dbReference type="InterPro" id="IPR023214">
    <property type="entry name" value="HAD_sf"/>
</dbReference>
<dbReference type="NCBIfam" id="TIGR01494">
    <property type="entry name" value="ATPase_P-type"/>
    <property type="match status" value="1"/>
</dbReference>
<evidence type="ECO:0000313" key="10">
    <source>
        <dbReference type="EMBL" id="KAH8487902.1"/>
    </source>
</evidence>
<organism evidence="10 11">
    <name type="scientific">Populus deltoides</name>
    <name type="common">Eastern poplar</name>
    <name type="synonym">Eastern cottonwood</name>
    <dbReference type="NCBI Taxonomy" id="3696"/>
    <lineage>
        <taxon>Eukaryota</taxon>
        <taxon>Viridiplantae</taxon>
        <taxon>Streptophyta</taxon>
        <taxon>Embryophyta</taxon>
        <taxon>Tracheophyta</taxon>
        <taxon>Spermatophyta</taxon>
        <taxon>Magnoliopsida</taxon>
        <taxon>eudicotyledons</taxon>
        <taxon>Gunneridae</taxon>
        <taxon>Pentapetalae</taxon>
        <taxon>rosids</taxon>
        <taxon>fabids</taxon>
        <taxon>Malpighiales</taxon>
        <taxon>Salicaceae</taxon>
        <taxon>Saliceae</taxon>
        <taxon>Populus</taxon>
    </lineage>
</organism>
<feature type="transmembrane region" description="Helical" evidence="8">
    <location>
        <begin position="282"/>
        <end position="300"/>
    </location>
</feature>
<dbReference type="Proteomes" id="UP000807159">
    <property type="component" value="Chromosome 14"/>
</dbReference>
<evidence type="ECO:0000313" key="11">
    <source>
        <dbReference type="Proteomes" id="UP000807159"/>
    </source>
</evidence>
<dbReference type="Gene3D" id="3.40.50.1000">
    <property type="entry name" value="HAD superfamily/HAD-like"/>
    <property type="match status" value="1"/>
</dbReference>
<feature type="domain" description="Cation-transporting P-type ATPase N-terminal" evidence="9">
    <location>
        <begin position="3"/>
        <end position="71"/>
    </location>
</feature>
<dbReference type="InterPro" id="IPR001757">
    <property type="entry name" value="P_typ_ATPase"/>
</dbReference>
<evidence type="ECO:0000256" key="7">
    <source>
        <dbReference type="ARBA" id="ARBA00023136"/>
    </source>
</evidence>
<dbReference type="Pfam" id="PF13246">
    <property type="entry name" value="Cation_ATPase"/>
    <property type="match status" value="1"/>
</dbReference>
<dbReference type="GO" id="GO:0005524">
    <property type="term" value="F:ATP binding"/>
    <property type="evidence" value="ECO:0007669"/>
    <property type="project" value="UniProtKB-KW"/>
</dbReference>
<feature type="transmembrane region" description="Helical" evidence="8">
    <location>
        <begin position="54"/>
        <end position="72"/>
    </location>
</feature>
<sequence>MEDAYARSITEVLDFFGVDPGKGLSDSQVALHSKIYGKNGTPFWKLVLKQFDDLLVKILIAAAAVSLVLALINGETGLAAFLEPFVILLILAANAAVGVITETNAEKALEELRAYQADIATVLRNGSCSSWLNSCKSVGSSIFDLVRFLFVGVQSVCGCFSILPATELVPGDIVEVSVGCKVPADMRMIEMLSNQLRVDQAILTGESCSVEKELESTIATNAVYQDKTNIIFSGTVVVVGRARAVVVGVGANTAMGNIRDSMLRTDDEATPLKKKLDEFGTFLAKVIAGICILVWIVNIGHFRDPSHGGFLRGAIHYFKIAVALAVAAIPEGLPAVVTTCLALGTKRMARLNAIVRSLPSVETLGCTTVICSDKTGTLTTNMMSVSKICAVHSVHRGPTIAEYSVSGTSYAPEGMIFGSSGLQIEFPAQLPCLLHIAMCSAVCNESILQYNPDRGIYEKIGESTEVALRVLAEKVGLPGFDSMPSALHMLTKHERASYCNQYWESQFKKILLDFEIVYMLSSGSLAVSVLEFSRDRKMMSVLCSRKQTKIMFSKGAPESIVSRCSNILCNDDGSTVPLSVAVRDELESRFHSFAGKETLRCLSLAFKQMPIGQQTLSFEDEKDLTFIGLVGMLDPPREEVRNAMLSCMTAGIRVIVVTGDNKSTAESLCNKIGAFDHLEDFAGRSYTASEFEELPALQQTLALQRMALFTRHG</sequence>
<dbReference type="Pfam" id="PF00690">
    <property type="entry name" value="Cation_ATPase_N"/>
    <property type="match status" value="1"/>
</dbReference>
<evidence type="ECO:0000256" key="3">
    <source>
        <dbReference type="ARBA" id="ARBA00022741"/>
    </source>
</evidence>
<keyword evidence="6 8" id="KW-1133">Transmembrane helix</keyword>
<dbReference type="Gene3D" id="1.20.1110.10">
    <property type="entry name" value="Calcium-transporting ATPase, transmembrane domain"/>
    <property type="match status" value="2"/>
</dbReference>
<evidence type="ECO:0000256" key="2">
    <source>
        <dbReference type="ARBA" id="ARBA00022692"/>
    </source>
</evidence>
<dbReference type="InterPro" id="IPR023299">
    <property type="entry name" value="ATPase_P-typ_cyto_dom_N"/>
</dbReference>
<dbReference type="InterPro" id="IPR036412">
    <property type="entry name" value="HAD-like_sf"/>
</dbReference>
<dbReference type="AlphaFoldDB" id="A0A8T2X581"/>
<dbReference type="EMBL" id="JACEGQ020000014">
    <property type="protein sequence ID" value="KAH8487902.1"/>
    <property type="molecule type" value="Genomic_DNA"/>
</dbReference>
<dbReference type="InterPro" id="IPR008250">
    <property type="entry name" value="ATPase_P-typ_transduc_dom_A_sf"/>
</dbReference>
<feature type="transmembrane region" description="Helical" evidence="8">
    <location>
        <begin position="78"/>
        <end position="100"/>
    </location>
</feature>
<keyword evidence="5" id="KW-0460">Magnesium</keyword>
<dbReference type="FunFam" id="2.70.150.10:FF:000055">
    <property type="entry name" value="Calcium-transporting ATPase"/>
    <property type="match status" value="1"/>
</dbReference>
<keyword evidence="3" id="KW-0547">Nucleotide-binding</keyword>
<dbReference type="InterPro" id="IPR018303">
    <property type="entry name" value="ATPase_P-typ_P_site"/>
</dbReference>
<comment type="caution">
    <text evidence="10">The sequence shown here is derived from an EMBL/GenBank/DDBJ whole genome shotgun (WGS) entry which is preliminary data.</text>
</comment>
<dbReference type="PRINTS" id="PR00119">
    <property type="entry name" value="CATATPASE"/>
</dbReference>
<protein>
    <recommendedName>
        <fullName evidence="9">Cation-transporting P-type ATPase N-terminal domain-containing protein</fullName>
    </recommendedName>
</protein>
<keyword evidence="2 8" id="KW-0812">Transmembrane</keyword>
<reference evidence="10" key="1">
    <citation type="journal article" date="2021" name="J. Hered.">
        <title>Genome Assembly of Salicaceae Populus deltoides (Eastern Cottonwood) I-69 Based on Nanopore Sequencing and Hi-C Technologies.</title>
        <authorList>
            <person name="Bai S."/>
            <person name="Wu H."/>
            <person name="Zhang J."/>
            <person name="Pan Z."/>
            <person name="Zhao W."/>
            <person name="Li Z."/>
            <person name="Tong C."/>
        </authorList>
    </citation>
    <scope>NUCLEOTIDE SEQUENCE</scope>
    <source>
        <tissue evidence="10">Leaf</tissue>
    </source>
</reference>
<dbReference type="InterPro" id="IPR059000">
    <property type="entry name" value="ATPase_P-type_domA"/>
</dbReference>
<evidence type="ECO:0000256" key="8">
    <source>
        <dbReference type="SAM" id="Phobius"/>
    </source>
</evidence>
<evidence type="ECO:0000259" key="9">
    <source>
        <dbReference type="SMART" id="SM00831"/>
    </source>
</evidence>
<evidence type="ECO:0000256" key="1">
    <source>
        <dbReference type="ARBA" id="ARBA00004141"/>
    </source>
</evidence>
<dbReference type="PROSITE" id="PS00154">
    <property type="entry name" value="ATPASE_E1_E2"/>
    <property type="match status" value="1"/>
</dbReference>
<dbReference type="SUPFAM" id="SSF81653">
    <property type="entry name" value="Calcium ATPase, transduction domain A"/>
    <property type="match status" value="1"/>
</dbReference>
<dbReference type="GO" id="GO:0016887">
    <property type="term" value="F:ATP hydrolysis activity"/>
    <property type="evidence" value="ECO:0007669"/>
    <property type="project" value="InterPro"/>
</dbReference>
<keyword evidence="4" id="KW-0067">ATP-binding</keyword>
<dbReference type="Gene3D" id="2.70.150.10">
    <property type="entry name" value="Calcium-transporting ATPase, cytoplasmic transduction domain A"/>
    <property type="match status" value="2"/>
</dbReference>
<dbReference type="Gene3D" id="3.40.1110.10">
    <property type="entry name" value="Calcium-transporting ATPase, cytoplasmic domain N"/>
    <property type="match status" value="1"/>
</dbReference>
<dbReference type="SUPFAM" id="SSF56784">
    <property type="entry name" value="HAD-like"/>
    <property type="match status" value="1"/>
</dbReference>
<dbReference type="SUPFAM" id="SSF81660">
    <property type="entry name" value="Metal cation-transporting ATPase, ATP-binding domain N"/>
    <property type="match status" value="1"/>
</dbReference>
<feature type="transmembrane region" description="Helical" evidence="8">
    <location>
        <begin position="320"/>
        <end position="343"/>
    </location>
</feature>
<dbReference type="Pfam" id="PF00122">
    <property type="entry name" value="E1-E2_ATPase"/>
    <property type="match status" value="1"/>
</dbReference>
<proteinExistence type="predicted"/>
<gene>
    <name evidence="10" type="ORF">H0E87_023836</name>
</gene>
<dbReference type="GO" id="GO:0016020">
    <property type="term" value="C:membrane"/>
    <property type="evidence" value="ECO:0007669"/>
    <property type="project" value="UniProtKB-SubCell"/>
</dbReference>
<keyword evidence="11" id="KW-1185">Reference proteome</keyword>
<evidence type="ECO:0000256" key="4">
    <source>
        <dbReference type="ARBA" id="ARBA00022840"/>
    </source>
</evidence>